<dbReference type="InterPro" id="IPR013561">
    <property type="entry name" value="FilR1_middle_dom"/>
</dbReference>
<dbReference type="SUPFAM" id="SSF46785">
    <property type="entry name" value="Winged helix' DNA-binding domain"/>
    <property type="match status" value="1"/>
</dbReference>
<sequence>MEDPGLIEIYGEFCDDIQAIFRSGILTQILIALYSGEQTLADLRTITGSSSQTLIPRIRQLESLHYVESKPGRCALTPLGEIVVDEIGHLVRLMAGIHKHGDFWVTHDIASIPEPFRKSLGDLYDATVIRAVAENILNVHTQFLQILNRAEWIHAVSSITTPNLAEVLRNLALRGTPIELVVPESLAEKLLSPPYADMKGDLVGIDTFALYVSPEPFQLGMTATDSYLSLGLYKRGTEIYDLDSDLVSSDPRALLWGEQLFQHYKAGAKKFCLE</sequence>
<reference evidence="2 3" key="1">
    <citation type="journal article" date="2015" name="Int. J. Syst. Evol. Microbiol.">
        <title>Methanoculleus taiwanensis sp. nov., a methanogen isolated from deep marine sediment at the deformation front area near Taiwan.</title>
        <authorList>
            <person name="Weng C.Y."/>
            <person name="Chen S.C."/>
            <person name="Lai M.C."/>
            <person name="Wu S.Y."/>
            <person name="Lin S."/>
            <person name="Yang T.F."/>
            <person name="Chen P.C."/>
        </authorList>
    </citation>
    <scope>NUCLEOTIDE SEQUENCE [LARGE SCALE GENOMIC DNA]</scope>
    <source>
        <strain evidence="2 3">CYW4</strain>
    </source>
</reference>
<accession>A0A498GY50</accession>
<dbReference type="AlphaFoldDB" id="A0A498GY50"/>
<dbReference type="RefSeq" id="WP_128694531.1">
    <property type="nucleotide sequence ID" value="NZ_LHQS01000003.1"/>
</dbReference>
<dbReference type="PIRSF" id="PIRSF006692">
    <property type="entry name" value="TF_HTH_AF0396_prd"/>
    <property type="match status" value="1"/>
</dbReference>
<keyword evidence="3" id="KW-1185">Reference proteome</keyword>
<gene>
    <name evidence="2" type="ORF">ABH15_11420</name>
</gene>
<dbReference type="Pfam" id="PF08350">
    <property type="entry name" value="FilR1_middle"/>
    <property type="match status" value="1"/>
</dbReference>
<dbReference type="Proteomes" id="UP000290932">
    <property type="component" value="Unassembled WGS sequence"/>
</dbReference>
<dbReference type="OrthoDB" id="11410at2157"/>
<dbReference type="EMBL" id="LHQS01000003">
    <property type="protein sequence ID" value="RXE55358.1"/>
    <property type="molecule type" value="Genomic_DNA"/>
</dbReference>
<evidence type="ECO:0000313" key="2">
    <source>
        <dbReference type="EMBL" id="RXE55358.1"/>
    </source>
</evidence>
<proteinExistence type="predicted"/>
<name>A0A498GY50_9EURY</name>
<evidence type="ECO:0000313" key="3">
    <source>
        <dbReference type="Proteomes" id="UP000290932"/>
    </source>
</evidence>
<evidence type="ECO:0000259" key="1">
    <source>
        <dbReference type="Pfam" id="PF08350"/>
    </source>
</evidence>
<protein>
    <recommendedName>
        <fullName evidence="1">Methanogenesis regulatory protein FilR1 middle domain-containing protein</fullName>
    </recommendedName>
</protein>
<organism evidence="2 3">
    <name type="scientific">Methanoculleus taiwanensis</name>
    <dbReference type="NCBI Taxonomy" id="1550565"/>
    <lineage>
        <taxon>Archaea</taxon>
        <taxon>Methanobacteriati</taxon>
        <taxon>Methanobacteriota</taxon>
        <taxon>Stenosarchaea group</taxon>
        <taxon>Methanomicrobia</taxon>
        <taxon>Methanomicrobiales</taxon>
        <taxon>Methanomicrobiaceae</taxon>
        <taxon>Methanoculleus</taxon>
    </lineage>
</organism>
<comment type="caution">
    <text evidence="2">The sequence shown here is derived from an EMBL/GenBank/DDBJ whole genome shotgun (WGS) entry which is preliminary data.</text>
</comment>
<dbReference type="InterPro" id="IPR016490">
    <property type="entry name" value="Tscrpt_reg_HTH_AF0396-typ3"/>
</dbReference>
<dbReference type="InterPro" id="IPR036390">
    <property type="entry name" value="WH_DNA-bd_sf"/>
</dbReference>
<feature type="domain" description="Methanogenesis regulatory protein FilR1 middle" evidence="1">
    <location>
        <begin position="138"/>
        <end position="266"/>
    </location>
</feature>